<organism evidence="2 3">
    <name type="scientific">Cytobacillus purgationiresistens</name>
    <dbReference type="NCBI Taxonomy" id="863449"/>
    <lineage>
        <taxon>Bacteria</taxon>
        <taxon>Bacillati</taxon>
        <taxon>Bacillota</taxon>
        <taxon>Bacilli</taxon>
        <taxon>Bacillales</taxon>
        <taxon>Bacillaceae</taxon>
        <taxon>Cytobacillus</taxon>
    </lineage>
</organism>
<proteinExistence type="predicted"/>
<evidence type="ECO:0000259" key="1">
    <source>
        <dbReference type="Pfam" id="PF00005"/>
    </source>
</evidence>
<dbReference type="Pfam" id="PF00005">
    <property type="entry name" value="ABC_tran"/>
    <property type="match status" value="1"/>
</dbReference>
<evidence type="ECO:0000313" key="2">
    <source>
        <dbReference type="EMBL" id="MDQ0272747.1"/>
    </source>
</evidence>
<reference evidence="2 3" key="1">
    <citation type="submission" date="2023-07" db="EMBL/GenBank/DDBJ databases">
        <title>Genomic Encyclopedia of Type Strains, Phase IV (KMG-IV): sequencing the most valuable type-strain genomes for metagenomic binning, comparative biology and taxonomic classification.</title>
        <authorList>
            <person name="Goeker M."/>
        </authorList>
    </citation>
    <scope>NUCLEOTIDE SEQUENCE [LARGE SCALE GENOMIC DNA]</scope>
    <source>
        <strain evidence="2 3">DSM 23494</strain>
    </source>
</reference>
<keyword evidence="2" id="KW-0449">Lipoprotein</keyword>
<protein>
    <submittedName>
        <fullName evidence="2">ABC-type lipoprotein export system ATPase subunit</fullName>
    </submittedName>
</protein>
<dbReference type="PANTHER" id="PTHR42798">
    <property type="entry name" value="LIPOPROTEIN-RELEASING SYSTEM ATP-BINDING PROTEIN LOLD"/>
    <property type="match status" value="1"/>
</dbReference>
<gene>
    <name evidence="2" type="ORF">J2S17_004640</name>
</gene>
<dbReference type="PANTHER" id="PTHR42798:SF2">
    <property type="entry name" value="ABC TRANSPORTER ATP-BINDING PROTEIN MG467-RELATED"/>
    <property type="match status" value="1"/>
</dbReference>
<accession>A0ABU0ANB8</accession>
<evidence type="ECO:0000313" key="3">
    <source>
        <dbReference type="Proteomes" id="UP001238088"/>
    </source>
</evidence>
<keyword evidence="3" id="KW-1185">Reference proteome</keyword>
<dbReference type="Proteomes" id="UP001238088">
    <property type="component" value="Unassembled WGS sequence"/>
</dbReference>
<sequence>METIIEFKDVTKTYQMGEVTVEALKKTNMTIDKGELVVILGASGAGKTTVLNLLGGMDYASSGEIIVDKSNITKFNDKKLTDYRRIKIGFVFQFYNLIANLNALENTEFAAGVCDNPLDSR</sequence>
<name>A0ABU0ANB8_9BACI</name>
<dbReference type="InterPro" id="IPR027417">
    <property type="entry name" value="P-loop_NTPase"/>
</dbReference>
<dbReference type="SUPFAM" id="SSF52540">
    <property type="entry name" value="P-loop containing nucleoside triphosphate hydrolases"/>
    <property type="match status" value="1"/>
</dbReference>
<dbReference type="InterPro" id="IPR003439">
    <property type="entry name" value="ABC_transporter-like_ATP-bd"/>
</dbReference>
<comment type="caution">
    <text evidence="2">The sequence shown here is derived from an EMBL/GenBank/DDBJ whole genome shotgun (WGS) entry which is preliminary data.</text>
</comment>
<dbReference type="Gene3D" id="3.40.50.300">
    <property type="entry name" value="P-loop containing nucleotide triphosphate hydrolases"/>
    <property type="match status" value="1"/>
</dbReference>
<feature type="domain" description="ABC transporter" evidence="1">
    <location>
        <begin position="24"/>
        <end position="106"/>
    </location>
</feature>
<dbReference type="EMBL" id="JAUSUB010000027">
    <property type="protein sequence ID" value="MDQ0272747.1"/>
    <property type="molecule type" value="Genomic_DNA"/>
</dbReference>